<evidence type="ECO:0000256" key="1">
    <source>
        <dbReference type="SAM" id="MobiDB-lite"/>
    </source>
</evidence>
<dbReference type="Proteomes" id="UP000242814">
    <property type="component" value="Unassembled WGS sequence"/>
</dbReference>
<dbReference type="VEuPathDB" id="FungiDB:PABG_02439"/>
<evidence type="ECO:0000313" key="3">
    <source>
        <dbReference type="Proteomes" id="UP000242814"/>
    </source>
</evidence>
<gene>
    <name evidence="2" type="ORF">ACO22_06825</name>
</gene>
<name>A0A1D2J6D0_PARBR</name>
<comment type="caution">
    <text evidence="2">The sequence shown here is derived from an EMBL/GenBank/DDBJ whole genome shotgun (WGS) entry which is preliminary data.</text>
</comment>
<evidence type="ECO:0000313" key="2">
    <source>
        <dbReference type="EMBL" id="ODH13877.1"/>
    </source>
</evidence>
<feature type="region of interest" description="Disordered" evidence="1">
    <location>
        <begin position="1"/>
        <end position="23"/>
    </location>
</feature>
<organism evidence="2 3">
    <name type="scientific">Paracoccidioides brasiliensis</name>
    <dbReference type="NCBI Taxonomy" id="121759"/>
    <lineage>
        <taxon>Eukaryota</taxon>
        <taxon>Fungi</taxon>
        <taxon>Dikarya</taxon>
        <taxon>Ascomycota</taxon>
        <taxon>Pezizomycotina</taxon>
        <taxon>Eurotiomycetes</taxon>
        <taxon>Eurotiomycetidae</taxon>
        <taxon>Onygenales</taxon>
        <taxon>Ajellomycetaceae</taxon>
        <taxon>Paracoccidioides</taxon>
    </lineage>
</organism>
<accession>A0A1D2J6D0</accession>
<dbReference type="AlphaFoldDB" id="A0A1D2J6D0"/>
<dbReference type="VEuPathDB" id="FungiDB:PADG_00864"/>
<proteinExistence type="predicted"/>
<dbReference type="InterPro" id="IPR021848">
    <property type="entry name" value="HODM_asu-like"/>
</dbReference>
<protein>
    <submittedName>
        <fullName evidence="2">Uncharacterized protein</fullName>
    </submittedName>
</protein>
<reference evidence="2 3" key="1">
    <citation type="submission" date="2016-06" db="EMBL/GenBank/DDBJ databases">
        <authorList>
            <person name="Kjaerup R.B."/>
            <person name="Dalgaard T.S."/>
            <person name="Juul-Madsen H.R."/>
        </authorList>
    </citation>
    <scope>NUCLEOTIDE SEQUENCE [LARGE SCALE GENOMIC DNA]</scope>
    <source>
        <strain evidence="2 3">Pb300</strain>
    </source>
</reference>
<dbReference type="EMBL" id="LZYO01000407">
    <property type="protein sequence ID" value="ODH13877.1"/>
    <property type="molecule type" value="Genomic_DNA"/>
</dbReference>
<sequence length="284" mass="32720">MNWRFTLKESTPSDFKRPMEPPIPTVMRTPPNQSHIDPLNMVQFDNHYLRFDAEKARCICERGDKCCITSPKGVEDDISLMYEKPDGQFYLLAGAIFLAAFWRLSHKFSLPPLRNPHNWLRPPIPNKARKGHDGFLPAPKTSNSVLRNNYFFQVDDGLAWSRSIGDEDDPDVSWSMARKDAVIEHHWFRSEKQFLRRLPKTGAVVFTIRTCNFGPVVEIAREPGVPGRLASAARSWGDDVAKYKGRERYGDVLLEYLDGKRKEQVEKGIVRTREEEEAAQKYPL</sequence>
<dbReference type="Pfam" id="PF11927">
    <property type="entry name" value="HODM_asu-like"/>
    <property type="match status" value="1"/>
</dbReference>